<sequence length="140" mass="15360">MKTLTLHRNYFPHGTFSILTDENGSELVKTVERSWNNNAPGRSCIPEGTYELVQHQSPKFGKCLALVAPELGVTIHGPSLRTHILFHPANLAEQLEGCVAPGFSFGALRNQWAVLDSTSAMGALMQYLNGENAQLIIKRA</sequence>
<evidence type="ECO:0000259" key="1">
    <source>
        <dbReference type="Pfam" id="PF18925"/>
    </source>
</evidence>
<dbReference type="AlphaFoldDB" id="A0A1E3WME0"/>
<dbReference type="InterPro" id="IPR043732">
    <property type="entry name" value="DUF5675"/>
</dbReference>
<dbReference type="Proteomes" id="UP000095131">
    <property type="component" value="Unassembled WGS sequence"/>
</dbReference>
<dbReference type="RefSeq" id="WP_069446373.1">
    <property type="nucleotide sequence ID" value="NZ_MDCJ01000002.1"/>
</dbReference>
<organism evidence="2 3">
    <name type="scientific">Vibrio scophthalmi</name>
    <dbReference type="NCBI Taxonomy" id="45658"/>
    <lineage>
        <taxon>Bacteria</taxon>
        <taxon>Pseudomonadati</taxon>
        <taxon>Pseudomonadota</taxon>
        <taxon>Gammaproteobacteria</taxon>
        <taxon>Vibrionales</taxon>
        <taxon>Vibrionaceae</taxon>
        <taxon>Vibrio</taxon>
    </lineage>
</organism>
<accession>A0A1E3WME0</accession>
<gene>
    <name evidence="2" type="ORF">VSF3289_01204</name>
</gene>
<feature type="domain" description="DUF5675" evidence="1">
    <location>
        <begin position="6"/>
        <end position="128"/>
    </location>
</feature>
<dbReference type="EMBL" id="MDCJ01000002">
    <property type="protein sequence ID" value="ODS10943.1"/>
    <property type="molecule type" value="Genomic_DNA"/>
</dbReference>
<dbReference type="OrthoDB" id="8719825at2"/>
<evidence type="ECO:0000313" key="2">
    <source>
        <dbReference type="EMBL" id="ODS10943.1"/>
    </source>
</evidence>
<proteinExistence type="predicted"/>
<name>A0A1E3WME0_9VIBR</name>
<dbReference type="Pfam" id="PF18925">
    <property type="entry name" value="DUF5675"/>
    <property type="match status" value="1"/>
</dbReference>
<evidence type="ECO:0000313" key="3">
    <source>
        <dbReference type="Proteomes" id="UP000095131"/>
    </source>
</evidence>
<comment type="caution">
    <text evidence="2">The sequence shown here is derived from an EMBL/GenBank/DDBJ whole genome shotgun (WGS) entry which is preliminary data.</text>
</comment>
<reference evidence="2 3" key="1">
    <citation type="submission" date="2016-08" db="EMBL/GenBank/DDBJ databases">
        <title>Genome sequencing of Vibrio scophthalmi strain FP3289, an isolated from Paralichthys olivaceus.</title>
        <authorList>
            <person name="Han H.-J."/>
        </authorList>
    </citation>
    <scope>NUCLEOTIDE SEQUENCE [LARGE SCALE GENOMIC DNA]</scope>
    <source>
        <strain evidence="2 3">FP3289</strain>
    </source>
</reference>
<protein>
    <recommendedName>
        <fullName evidence="1">DUF5675 domain-containing protein</fullName>
    </recommendedName>
</protein>